<comment type="caution">
    <text evidence="1">The sequence shown here is derived from an EMBL/GenBank/DDBJ whole genome shotgun (WGS) entry which is preliminary data.</text>
</comment>
<sequence>RQAKDEVRFESYTAKILYAALFHFLSNIIKFENTRKRCPSSSGVNA</sequence>
<evidence type="ECO:0000313" key="2">
    <source>
        <dbReference type="Proteomes" id="UP000241769"/>
    </source>
</evidence>
<gene>
    <name evidence="1" type="ORF">PROFUN_16983</name>
</gene>
<dbReference type="AlphaFoldDB" id="A0A2P6MMM8"/>
<protein>
    <submittedName>
        <fullName evidence="1">Uncharacterized protein</fullName>
    </submittedName>
</protein>
<dbReference type="Proteomes" id="UP000241769">
    <property type="component" value="Unassembled WGS sequence"/>
</dbReference>
<evidence type="ECO:0000313" key="1">
    <source>
        <dbReference type="EMBL" id="PRP72956.1"/>
    </source>
</evidence>
<keyword evidence="2" id="KW-1185">Reference proteome</keyword>
<organism evidence="1 2">
    <name type="scientific">Planoprotostelium fungivorum</name>
    <dbReference type="NCBI Taxonomy" id="1890364"/>
    <lineage>
        <taxon>Eukaryota</taxon>
        <taxon>Amoebozoa</taxon>
        <taxon>Evosea</taxon>
        <taxon>Variosea</taxon>
        <taxon>Cavosteliida</taxon>
        <taxon>Cavosteliaceae</taxon>
        <taxon>Planoprotostelium</taxon>
    </lineage>
</organism>
<dbReference type="InParanoid" id="A0A2P6MMM8"/>
<proteinExistence type="predicted"/>
<accession>A0A2P6MMM8</accession>
<feature type="non-terminal residue" evidence="1">
    <location>
        <position position="1"/>
    </location>
</feature>
<dbReference type="EMBL" id="MDYQ01000731">
    <property type="protein sequence ID" value="PRP72956.1"/>
    <property type="molecule type" value="Genomic_DNA"/>
</dbReference>
<name>A0A2P6MMM8_9EUKA</name>
<reference evidence="1 2" key="1">
    <citation type="journal article" date="2018" name="Genome Biol. Evol.">
        <title>Multiple Roots of Fruiting Body Formation in Amoebozoa.</title>
        <authorList>
            <person name="Hillmann F."/>
            <person name="Forbes G."/>
            <person name="Novohradska S."/>
            <person name="Ferling I."/>
            <person name="Riege K."/>
            <person name="Groth M."/>
            <person name="Westermann M."/>
            <person name="Marz M."/>
            <person name="Spaller T."/>
            <person name="Winckler T."/>
            <person name="Schaap P."/>
            <person name="Glockner G."/>
        </authorList>
    </citation>
    <scope>NUCLEOTIDE SEQUENCE [LARGE SCALE GENOMIC DNA]</scope>
    <source>
        <strain evidence="1 2">Jena</strain>
    </source>
</reference>